<keyword evidence="2" id="KW-1185">Reference proteome</keyword>
<dbReference type="EMBL" id="CP021112">
    <property type="protein sequence ID" value="ARQ01753.1"/>
    <property type="molecule type" value="Genomic_DNA"/>
</dbReference>
<dbReference type="Proteomes" id="UP000194137">
    <property type="component" value="Chromosome"/>
</dbReference>
<protein>
    <submittedName>
        <fullName evidence="1">Uncharacterized protein</fullName>
    </submittedName>
</protein>
<sequence length="130" mass="13764">MTARPLFRPTAQQTSWLITLGFLALGYALYMRYMAIELTSVGLACQAGAQTWLCSTRQLVMVLFNNSVFGWVALAAALLNLIRPSLFLFGIALAAGAAGVVLYNAGLAGLALALLVISFARPAPIGAEED</sequence>
<organism evidence="1 2">
    <name type="scientific">Pseudorhodoplanes sinuspersici</name>
    <dbReference type="NCBI Taxonomy" id="1235591"/>
    <lineage>
        <taxon>Bacteria</taxon>
        <taxon>Pseudomonadati</taxon>
        <taxon>Pseudomonadota</taxon>
        <taxon>Alphaproteobacteria</taxon>
        <taxon>Hyphomicrobiales</taxon>
        <taxon>Pseudorhodoplanes</taxon>
    </lineage>
</organism>
<reference evidence="1 2" key="1">
    <citation type="submission" date="2017-05" db="EMBL/GenBank/DDBJ databases">
        <title>Full genome sequence of Pseudorhodoplanes sinuspersici.</title>
        <authorList>
            <person name="Dastgheib S.M.M."/>
            <person name="Shavandi M."/>
            <person name="Tirandaz H."/>
        </authorList>
    </citation>
    <scope>NUCLEOTIDE SEQUENCE [LARGE SCALE GENOMIC DNA]</scope>
    <source>
        <strain evidence="1 2">RIPI110</strain>
    </source>
</reference>
<dbReference type="RefSeq" id="WP_086090147.1">
    <property type="nucleotide sequence ID" value="NZ_CP021112.1"/>
</dbReference>
<name>A0A1W6ZWQ4_9HYPH</name>
<evidence type="ECO:0000313" key="1">
    <source>
        <dbReference type="EMBL" id="ARQ01753.1"/>
    </source>
</evidence>
<evidence type="ECO:0000313" key="2">
    <source>
        <dbReference type="Proteomes" id="UP000194137"/>
    </source>
</evidence>
<accession>A0A1W6ZWQ4</accession>
<gene>
    <name evidence="1" type="ORF">CAK95_23630</name>
</gene>
<dbReference type="KEGG" id="psin:CAK95_23630"/>
<dbReference type="AlphaFoldDB" id="A0A1W6ZWQ4"/>
<dbReference type="OrthoDB" id="8138506at2"/>
<proteinExistence type="predicted"/>